<keyword evidence="5" id="KW-1185">Reference proteome</keyword>
<dbReference type="OrthoDB" id="5429634at2759"/>
<comment type="caution">
    <text evidence="4">The sequence shown here is derived from an EMBL/GenBank/DDBJ whole genome shotgun (WGS) entry which is preliminary data.</text>
</comment>
<feature type="transmembrane region" description="Helical" evidence="2">
    <location>
        <begin position="614"/>
        <end position="634"/>
    </location>
</feature>
<keyword evidence="2" id="KW-0812">Transmembrane</keyword>
<dbReference type="AlphaFoldDB" id="A0A9W9TTB1"/>
<dbReference type="Pfam" id="PF20163">
    <property type="entry name" value="DUF6536"/>
    <property type="match status" value="1"/>
</dbReference>
<evidence type="ECO:0000256" key="1">
    <source>
        <dbReference type="SAM" id="MobiDB-lite"/>
    </source>
</evidence>
<dbReference type="Proteomes" id="UP001147733">
    <property type="component" value="Unassembled WGS sequence"/>
</dbReference>
<feature type="region of interest" description="Disordered" evidence="1">
    <location>
        <begin position="802"/>
        <end position="822"/>
    </location>
</feature>
<dbReference type="EMBL" id="JAPQKT010000002">
    <property type="protein sequence ID" value="KAJ5240576.1"/>
    <property type="molecule type" value="Genomic_DNA"/>
</dbReference>
<feature type="transmembrane region" description="Helical" evidence="2">
    <location>
        <begin position="54"/>
        <end position="81"/>
    </location>
</feature>
<feature type="transmembrane region" description="Helical" evidence="2">
    <location>
        <begin position="714"/>
        <end position="735"/>
    </location>
</feature>
<organism evidence="4 5">
    <name type="scientific">Penicillium citrinum</name>
    <dbReference type="NCBI Taxonomy" id="5077"/>
    <lineage>
        <taxon>Eukaryota</taxon>
        <taxon>Fungi</taxon>
        <taxon>Dikarya</taxon>
        <taxon>Ascomycota</taxon>
        <taxon>Pezizomycotina</taxon>
        <taxon>Eurotiomycetes</taxon>
        <taxon>Eurotiomycetidae</taxon>
        <taxon>Eurotiales</taxon>
        <taxon>Aspergillaceae</taxon>
        <taxon>Penicillium</taxon>
    </lineage>
</organism>
<feature type="transmembrane region" description="Helical" evidence="2">
    <location>
        <begin position="542"/>
        <end position="564"/>
    </location>
</feature>
<evidence type="ECO:0000313" key="4">
    <source>
        <dbReference type="EMBL" id="KAJ5240576.1"/>
    </source>
</evidence>
<name>A0A9W9TTB1_PENCI</name>
<evidence type="ECO:0000256" key="2">
    <source>
        <dbReference type="SAM" id="Phobius"/>
    </source>
</evidence>
<keyword evidence="2" id="KW-0472">Membrane</keyword>
<keyword evidence="2" id="KW-1133">Transmembrane helix</keyword>
<feature type="transmembrane region" description="Helical" evidence="2">
    <location>
        <begin position="169"/>
        <end position="193"/>
    </location>
</feature>
<dbReference type="PANTHER" id="PTHR35395:SF1">
    <property type="entry name" value="DUF6536 DOMAIN-CONTAINING PROTEIN"/>
    <property type="match status" value="1"/>
</dbReference>
<evidence type="ECO:0000259" key="3">
    <source>
        <dbReference type="Pfam" id="PF20163"/>
    </source>
</evidence>
<reference evidence="4" key="1">
    <citation type="submission" date="2022-11" db="EMBL/GenBank/DDBJ databases">
        <authorList>
            <person name="Petersen C."/>
        </authorList>
    </citation>
    <scope>NUCLEOTIDE SEQUENCE</scope>
    <source>
        <strain evidence="4">IBT 23319</strain>
    </source>
</reference>
<protein>
    <recommendedName>
        <fullName evidence="3">DUF6536 domain-containing protein</fullName>
    </recommendedName>
</protein>
<sequence length="853" mass="93981">MFRSSQESNSKSETDGIPKFLPISLTSWLWDPSKTNTELADGQNSSHSRDWTKGVIICAWVEAAVLFLNILLTITAVGIAYSGRSQAGFSFASLLTGKCSTAKNWTSGLHLIINILSTAMLGASNYCMQCLASPSRSQVDEAHEKQVWLRIGAPNIWDLLRRQRGKRQLLGWILFLTSLPIHLVYNSAIFFALGPWEYTVITAPAGPVVANRSLDFDDCFASNVGLDLATLNAEMSRTDLETLSKAKCLDTFAQDYVSGQRLLILVTNASMPSGEPLGFMGRGNYPTIGSKSGSPFSWLCYDDYDCSKDMAKENTTGDWFVQPYKFATPVVELEIPTEAGFQKYSTLNSRVATNAYDYNTTDIRWLNEILATYPSEEEVQAKLDKTSDWVNVTFANNVRILGHTSTCDARQSPMYPVDYCLTVPAEETCQLVFSPPICLVVIGCNVIKLICTLFTARDDREDVFLTIGDAIASYLTWPDPTTEGSCLLSNLIISKTSGWRKKPKKRKGSTQDKIGNSQVDHTVPLELPPRQRWLHAVSPKRWSFTITVFVFIIVAAANLLHISILNYDKGYGIKTIWDGGLGEVSAPTLIDGMPVPSGITGRFCMILLANTPQLLVSVAYLLLNNLLTCMLGAVEYNSYAGTRKPLRVTWPRGAQRSTYYLSLPYRYSVPLLALSAVLHWLVSQSLFFVEIIPFDINGILQSGDEVVTCGYSPVAIIFAIIVGGLLPLVSILLGLRRFRYAMPLAAQCSAAISANCHPSSPSVDDESNHALKAVQWGELPGVFESPGQLKFSNGIIGYKETNQSERDGRGYTSPVAHIDPDTTTDSGIVHSGLYHCSFTSEEVHEPCQGRLYV</sequence>
<dbReference type="PANTHER" id="PTHR35395">
    <property type="entry name" value="DUF6536 DOMAIN-CONTAINING PROTEIN"/>
    <property type="match status" value="1"/>
</dbReference>
<gene>
    <name evidence="4" type="ORF">N7469_002167</name>
</gene>
<dbReference type="InterPro" id="IPR046623">
    <property type="entry name" value="DUF6536"/>
</dbReference>
<dbReference type="RefSeq" id="XP_056503581.1">
    <property type="nucleotide sequence ID" value="XM_056641087.1"/>
</dbReference>
<evidence type="ECO:0000313" key="5">
    <source>
        <dbReference type="Proteomes" id="UP001147733"/>
    </source>
</evidence>
<feature type="domain" description="DUF6536" evidence="3">
    <location>
        <begin position="51"/>
        <end position="203"/>
    </location>
</feature>
<accession>A0A9W9TTB1</accession>
<dbReference type="GeneID" id="81380254"/>
<proteinExistence type="predicted"/>
<reference evidence="4" key="2">
    <citation type="journal article" date="2023" name="IMA Fungus">
        <title>Comparative genomic study of the Penicillium genus elucidates a diverse pangenome and 15 lateral gene transfer events.</title>
        <authorList>
            <person name="Petersen C."/>
            <person name="Sorensen T."/>
            <person name="Nielsen M.R."/>
            <person name="Sondergaard T.E."/>
            <person name="Sorensen J.L."/>
            <person name="Fitzpatrick D.A."/>
            <person name="Frisvad J.C."/>
            <person name="Nielsen K.L."/>
        </authorList>
    </citation>
    <scope>NUCLEOTIDE SEQUENCE</scope>
    <source>
        <strain evidence="4">IBT 23319</strain>
    </source>
</reference>